<dbReference type="Proteomes" id="UP000317944">
    <property type="component" value="Unassembled WGS sequence"/>
</dbReference>
<dbReference type="AlphaFoldDB" id="A0A544V0A5"/>
<feature type="region of interest" description="Disordered" evidence="1">
    <location>
        <begin position="161"/>
        <end position="190"/>
    </location>
</feature>
<evidence type="ECO:0000256" key="1">
    <source>
        <dbReference type="SAM" id="MobiDB-lite"/>
    </source>
</evidence>
<evidence type="ECO:0000313" key="2">
    <source>
        <dbReference type="EMBL" id="TQR39525.1"/>
    </source>
</evidence>
<dbReference type="RefSeq" id="WP_142506949.1">
    <property type="nucleotide sequence ID" value="NZ_SADV01000001.1"/>
</dbReference>
<organism evidence="2 3">
    <name type="scientific">Lysinibacillus sphaericus</name>
    <name type="common">Bacillus sphaericus</name>
    <dbReference type="NCBI Taxonomy" id="1421"/>
    <lineage>
        <taxon>Bacteria</taxon>
        <taxon>Bacillati</taxon>
        <taxon>Bacillota</taxon>
        <taxon>Bacilli</taxon>
        <taxon>Bacillales</taxon>
        <taxon>Bacillaceae</taxon>
        <taxon>Lysinibacillus</taxon>
    </lineage>
</organism>
<accession>A0A544V0A5</accession>
<sequence>MSCLNDALSKKVDFSFCIEKEISRHYLYNVAEKIIKTAIDDESKHNLVIENLTFLFTKIHGQQISDMQKYSIYKKILIEFNDVIETSFTEKLIKELVIGNKLLHLLNKKLEQYQLNKKVECTHLNFIILGIKHNYSTFLIEIDPKLIDLINTNHADESIISSRNKNVSSQNNTTSENISSPRDKSISQRNNRENIWIDNKKVWNRSDDD</sequence>
<reference evidence="2 3" key="1">
    <citation type="submission" date="2018-03" db="EMBL/GenBank/DDBJ databases">
        <title>Aerobic endospore-forming bacteria genome sequencing and assembly.</title>
        <authorList>
            <person name="Cavalcante D.A."/>
            <person name="Driks A."/>
            <person name="Putonti C."/>
            <person name="De-Souza M.T."/>
        </authorList>
    </citation>
    <scope>NUCLEOTIDE SEQUENCE [LARGE SCALE GENOMIC DNA]</scope>
    <source>
        <strain evidence="2 3">SDF0037</strain>
    </source>
</reference>
<feature type="compositionally biased region" description="Polar residues" evidence="1">
    <location>
        <begin position="161"/>
        <end position="180"/>
    </location>
</feature>
<evidence type="ECO:0000313" key="3">
    <source>
        <dbReference type="Proteomes" id="UP000317944"/>
    </source>
</evidence>
<name>A0A544V0A5_LYSSH</name>
<comment type="caution">
    <text evidence="2">The sequence shown here is derived from an EMBL/GenBank/DDBJ whole genome shotgun (WGS) entry which is preliminary data.</text>
</comment>
<protein>
    <submittedName>
        <fullName evidence="2">Uncharacterized protein</fullName>
    </submittedName>
</protein>
<dbReference type="EMBL" id="SADV01000001">
    <property type="protein sequence ID" value="TQR39525.1"/>
    <property type="molecule type" value="Genomic_DNA"/>
</dbReference>
<proteinExistence type="predicted"/>
<feature type="compositionally biased region" description="Basic and acidic residues" evidence="1">
    <location>
        <begin position="181"/>
        <end position="190"/>
    </location>
</feature>
<gene>
    <name evidence="2" type="ORF">C7Y47_00305</name>
</gene>